<dbReference type="Proteomes" id="UP001500909">
    <property type="component" value="Unassembled WGS sequence"/>
</dbReference>
<dbReference type="EMBL" id="BAAABY010000009">
    <property type="protein sequence ID" value="GAA0451543.1"/>
    <property type="molecule type" value="Genomic_DNA"/>
</dbReference>
<proteinExistence type="predicted"/>
<evidence type="ECO:0000313" key="2">
    <source>
        <dbReference type="Proteomes" id="UP001500909"/>
    </source>
</evidence>
<evidence type="ECO:0000313" key="1">
    <source>
        <dbReference type="EMBL" id="GAA0451543.1"/>
    </source>
</evidence>
<keyword evidence="2" id="KW-1185">Reference proteome</keyword>
<name>A0ABN0ZL33_9ACTN</name>
<organism evidence="1 2">
    <name type="scientific">Streptomyces olivaceiscleroticus</name>
    <dbReference type="NCBI Taxonomy" id="68245"/>
    <lineage>
        <taxon>Bacteria</taxon>
        <taxon>Bacillati</taxon>
        <taxon>Actinomycetota</taxon>
        <taxon>Actinomycetes</taxon>
        <taxon>Kitasatosporales</taxon>
        <taxon>Streptomycetaceae</taxon>
        <taxon>Streptomyces</taxon>
    </lineage>
</organism>
<comment type="caution">
    <text evidence="1">The sequence shown here is derived from an EMBL/GenBank/DDBJ whole genome shotgun (WGS) entry which is preliminary data.</text>
</comment>
<reference evidence="1 2" key="1">
    <citation type="journal article" date="2019" name="Int. J. Syst. Evol. Microbiol.">
        <title>The Global Catalogue of Microorganisms (GCM) 10K type strain sequencing project: providing services to taxonomists for standard genome sequencing and annotation.</title>
        <authorList>
            <consortium name="The Broad Institute Genomics Platform"/>
            <consortium name="The Broad Institute Genome Sequencing Center for Infectious Disease"/>
            <person name="Wu L."/>
            <person name="Ma J."/>
        </authorList>
    </citation>
    <scope>NUCLEOTIDE SEQUENCE [LARGE SCALE GENOMIC DNA]</scope>
    <source>
        <strain evidence="1 2">JCM 4805</strain>
    </source>
</reference>
<protein>
    <submittedName>
        <fullName evidence="1">Uncharacterized protein</fullName>
    </submittedName>
</protein>
<gene>
    <name evidence="1" type="ORF">GCM10010361_14540</name>
</gene>
<sequence>MPPSALSAAGAVFPSMPEASETKVVAYFEEHGDRLPELVFTAVVTYTGVAIDQDAVQARDLPGVLIAPARASAAYMRWAPS</sequence>
<accession>A0ABN0ZL33</accession>